<evidence type="ECO:0000313" key="1">
    <source>
        <dbReference type="EMBL" id="KAI5662718.1"/>
    </source>
</evidence>
<comment type="caution">
    <text evidence="1">The sequence shown here is derived from an EMBL/GenBank/DDBJ whole genome shotgun (WGS) entry which is preliminary data.</text>
</comment>
<name>A0ACC0AS01_CATRO</name>
<accession>A0ACC0AS01</accession>
<proteinExistence type="predicted"/>
<reference evidence="2" key="1">
    <citation type="journal article" date="2023" name="Nat. Plants">
        <title>Single-cell RNA sequencing provides a high-resolution roadmap for understanding the multicellular compartmentation of specialized metabolism.</title>
        <authorList>
            <person name="Sun S."/>
            <person name="Shen X."/>
            <person name="Li Y."/>
            <person name="Li Y."/>
            <person name="Wang S."/>
            <person name="Li R."/>
            <person name="Zhang H."/>
            <person name="Shen G."/>
            <person name="Guo B."/>
            <person name="Wei J."/>
            <person name="Xu J."/>
            <person name="St-Pierre B."/>
            <person name="Chen S."/>
            <person name="Sun C."/>
        </authorList>
    </citation>
    <scope>NUCLEOTIDE SEQUENCE [LARGE SCALE GENOMIC DNA]</scope>
</reference>
<protein>
    <submittedName>
        <fullName evidence="1">Uncharacterized protein</fullName>
    </submittedName>
</protein>
<organism evidence="1 2">
    <name type="scientific">Catharanthus roseus</name>
    <name type="common">Madagascar periwinkle</name>
    <name type="synonym">Vinca rosea</name>
    <dbReference type="NCBI Taxonomy" id="4058"/>
    <lineage>
        <taxon>Eukaryota</taxon>
        <taxon>Viridiplantae</taxon>
        <taxon>Streptophyta</taxon>
        <taxon>Embryophyta</taxon>
        <taxon>Tracheophyta</taxon>
        <taxon>Spermatophyta</taxon>
        <taxon>Magnoliopsida</taxon>
        <taxon>eudicotyledons</taxon>
        <taxon>Gunneridae</taxon>
        <taxon>Pentapetalae</taxon>
        <taxon>asterids</taxon>
        <taxon>lamiids</taxon>
        <taxon>Gentianales</taxon>
        <taxon>Apocynaceae</taxon>
        <taxon>Rauvolfioideae</taxon>
        <taxon>Vinceae</taxon>
        <taxon>Catharanthinae</taxon>
        <taxon>Catharanthus</taxon>
    </lineage>
</organism>
<gene>
    <name evidence="1" type="ORF">M9H77_22041</name>
</gene>
<dbReference type="Proteomes" id="UP001060085">
    <property type="component" value="Linkage Group LG05"/>
</dbReference>
<evidence type="ECO:0000313" key="2">
    <source>
        <dbReference type="Proteomes" id="UP001060085"/>
    </source>
</evidence>
<sequence length="190" mass="22723">MKSYILGIHGWDLGFEKDESFQFHYPFKDCAFKACFKTLLTSVFFKNCFLNLFSQILEETFIVWNFETFSNFLFLTLQSFQDLSFYYHIPFKEVLRIDVFAWMHLHDFLVHLCAYLERNHVKLLWIISTFSFSKHILNFLMHTCMDSRTNPFKEGVDGMTRDKHENKENFQGSITSFQGLATRSRARKIE</sequence>
<keyword evidence="2" id="KW-1185">Reference proteome</keyword>
<dbReference type="EMBL" id="CM044705">
    <property type="protein sequence ID" value="KAI5662718.1"/>
    <property type="molecule type" value="Genomic_DNA"/>
</dbReference>